<dbReference type="PaxDb" id="73239-Q7RSH8"/>
<sequence>MIYRERDHQKKKNGIQLTDLTNTGNYMYVDMFPLLH</sequence>
<dbReference type="EMBL" id="AABL01000105">
    <property type="protein sequence ID" value="EAA15363.1"/>
    <property type="molecule type" value="Genomic_DNA"/>
</dbReference>
<protein>
    <submittedName>
        <fullName evidence="1">Uncharacterized protein</fullName>
    </submittedName>
</protein>
<keyword evidence="2" id="KW-1185">Reference proteome</keyword>
<dbReference type="AlphaFoldDB" id="Q7RSH8"/>
<accession>Q7RSH8</accession>
<organism evidence="1 2">
    <name type="scientific">Plasmodium yoelii yoelii</name>
    <dbReference type="NCBI Taxonomy" id="73239"/>
    <lineage>
        <taxon>Eukaryota</taxon>
        <taxon>Sar</taxon>
        <taxon>Alveolata</taxon>
        <taxon>Apicomplexa</taxon>
        <taxon>Aconoidasida</taxon>
        <taxon>Haemosporida</taxon>
        <taxon>Plasmodiidae</taxon>
        <taxon>Plasmodium</taxon>
        <taxon>Plasmodium (Vinckeia)</taxon>
    </lineage>
</organism>
<evidence type="ECO:0000313" key="2">
    <source>
        <dbReference type="Proteomes" id="UP000008553"/>
    </source>
</evidence>
<gene>
    <name evidence="1" type="ORF">PY00379</name>
</gene>
<evidence type="ECO:0000313" key="1">
    <source>
        <dbReference type="EMBL" id="EAA15363.1"/>
    </source>
</evidence>
<dbReference type="InParanoid" id="Q7RSH8"/>
<name>Q7RSH8_PLAYO</name>
<comment type="caution">
    <text evidence="1">The sequence shown here is derived from an EMBL/GenBank/DDBJ whole genome shotgun (WGS) entry which is preliminary data.</text>
</comment>
<dbReference type="Proteomes" id="UP000008553">
    <property type="component" value="Unassembled WGS sequence"/>
</dbReference>
<proteinExistence type="predicted"/>
<reference evidence="1 2" key="1">
    <citation type="journal article" date="2002" name="Nature">
        <title>Genome sequence and comparative analysis of the model rodent malaria parasite Plasmodium yoelii yoelii.</title>
        <authorList>
            <person name="Carlton J.M."/>
            <person name="Angiuoli S.V."/>
            <person name="Suh B.B."/>
            <person name="Kooij T.W."/>
            <person name="Pertea M."/>
            <person name="Silva J.C."/>
            <person name="Ermolaeva M.D."/>
            <person name="Allen J.E."/>
            <person name="Selengut J.D."/>
            <person name="Koo H.L."/>
            <person name="Peterson J.D."/>
            <person name="Pop M."/>
            <person name="Kosack D.S."/>
            <person name="Shumway M.F."/>
            <person name="Bidwell S.L."/>
            <person name="Shallom S.J."/>
            <person name="van Aken S.E."/>
            <person name="Riedmuller S.B."/>
            <person name="Feldblyum T.V."/>
            <person name="Cho J.K."/>
            <person name="Quackenbush J."/>
            <person name="Sedegah M."/>
            <person name="Shoaibi A."/>
            <person name="Cummings L.M."/>
            <person name="Florens L."/>
            <person name="Yates J.R."/>
            <person name="Raine J.D."/>
            <person name="Sinden R.E."/>
            <person name="Harris M.A."/>
            <person name="Cunningham D.A."/>
            <person name="Preiser P.R."/>
            <person name="Bergman L.W."/>
            <person name="Vaidya A.B."/>
            <person name="van Lin L.H."/>
            <person name="Janse C.J."/>
            <person name="Waters A.P."/>
            <person name="Smith H.O."/>
            <person name="White O.R."/>
            <person name="Salzberg S.L."/>
            <person name="Venter J.C."/>
            <person name="Fraser C.M."/>
            <person name="Hoffman S.L."/>
            <person name="Gardner M.J."/>
            <person name="Carucci D.J."/>
        </authorList>
    </citation>
    <scope>NUCLEOTIDE SEQUENCE [LARGE SCALE GENOMIC DNA]</scope>
    <source>
        <strain evidence="1 2">17XNL</strain>
    </source>
</reference>